<comment type="subcellular location">
    <subcellularLocation>
        <location evidence="1">Nucleus</location>
    </subcellularLocation>
</comment>
<dbReference type="SUPFAM" id="SSF47370">
    <property type="entry name" value="Bromodomain"/>
    <property type="match status" value="1"/>
</dbReference>
<keyword evidence="7" id="KW-0539">Nucleus</keyword>
<keyword evidence="5 8" id="KW-0103">Bromodomain</keyword>
<evidence type="ECO:0000259" key="10">
    <source>
        <dbReference type="PROSITE" id="PS50014"/>
    </source>
</evidence>
<organism evidence="11 12">
    <name type="scientific">Aureobasidium pullulans</name>
    <name type="common">Black yeast</name>
    <name type="synonym">Pullularia pullulans</name>
    <dbReference type="NCBI Taxonomy" id="5580"/>
    <lineage>
        <taxon>Eukaryota</taxon>
        <taxon>Fungi</taxon>
        <taxon>Dikarya</taxon>
        <taxon>Ascomycota</taxon>
        <taxon>Pezizomycotina</taxon>
        <taxon>Dothideomycetes</taxon>
        <taxon>Dothideomycetidae</taxon>
        <taxon>Dothideales</taxon>
        <taxon>Saccotheciaceae</taxon>
        <taxon>Aureobasidium</taxon>
    </lineage>
</organism>
<keyword evidence="4" id="KW-0805">Transcription regulation</keyword>
<dbReference type="InterPro" id="IPR018359">
    <property type="entry name" value="Bromodomain_CS"/>
</dbReference>
<feature type="compositionally biased region" description="Low complexity" evidence="9">
    <location>
        <begin position="254"/>
        <end position="271"/>
    </location>
</feature>
<dbReference type="PANTHER" id="PTHR16062">
    <property type="entry name" value="SWI/SNF-RELATED"/>
    <property type="match status" value="1"/>
</dbReference>
<evidence type="ECO:0000313" key="12">
    <source>
        <dbReference type="Proteomes" id="UP000309734"/>
    </source>
</evidence>
<reference evidence="11 12" key="1">
    <citation type="submission" date="2018-10" db="EMBL/GenBank/DDBJ databases">
        <title>Fifty Aureobasidium pullulans genomes reveal a recombining polyextremotolerant generalist.</title>
        <authorList>
            <person name="Gostincar C."/>
            <person name="Turk M."/>
            <person name="Zajc J."/>
            <person name="Gunde-Cimerman N."/>
        </authorList>
    </citation>
    <scope>NUCLEOTIDE SEQUENCE [LARGE SCALE GENOMIC DNA]</scope>
    <source>
        <strain evidence="11 12">EXF-3519</strain>
    </source>
</reference>
<dbReference type="GO" id="GO:0003682">
    <property type="term" value="F:chromatin binding"/>
    <property type="evidence" value="ECO:0007669"/>
    <property type="project" value="TreeGrafter"/>
</dbReference>
<keyword evidence="6" id="KW-0804">Transcription</keyword>
<accession>A0A4S9WLP8</accession>
<dbReference type="PROSITE" id="PS50014">
    <property type="entry name" value="BROMODOMAIN_2"/>
    <property type="match status" value="1"/>
</dbReference>
<name>A0A4S9WLP8_AURPU</name>
<dbReference type="CDD" id="cd04369">
    <property type="entry name" value="Bromodomain"/>
    <property type="match status" value="1"/>
</dbReference>
<evidence type="ECO:0000256" key="5">
    <source>
        <dbReference type="ARBA" id="ARBA00023117"/>
    </source>
</evidence>
<dbReference type="AlphaFoldDB" id="A0A4S9WLP8"/>
<dbReference type="GO" id="GO:0006338">
    <property type="term" value="P:chromatin remodeling"/>
    <property type="evidence" value="ECO:0007669"/>
    <property type="project" value="InterPro"/>
</dbReference>
<evidence type="ECO:0000256" key="8">
    <source>
        <dbReference type="PROSITE-ProRule" id="PRU00035"/>
    </source>
</evidence>
<sequence>MSRRFSLRNRTPKARRPILTETQRSTIVYKFCEHVLQGLITSDDECVQPFLELVDRGSDDGPEYYSTIERPIALSTISRRLKNEQYSAIHQFKKDFELMLNNCFRYNESSSEIYKQGKRLQTAFNTSMALKEAWESLETARLYPSSIPSEDHATGSDSDEDESDTPDEYDSGMYRNEMAGDTASESSDRSDEDEFTGNQNSIADEDDFAPQSDAEDTPHPHAGNTAQSDSTDAAHFVIETTQDTTHINHKRSLEPTTEPETPTTQPTQTPTIDEQRPTKQPRLQATPEEQEHPIPTLSDPLQTMLETMIETQITLLTTRITTNANNEFTDHLPILSQLWSENRKIAFHDMWKQKAMDRVEDMGFKKIKAEIGGQVERAFGETVKEQARVVCEEIREGAAGLERVFGGD</sequence>
<keyword evidence="2" id="KW-0677">Repeat</keyword>
<gene>
    <name evidence="11" type="ORF">D6C85_08132</name>
</gene>
<evidence type="ECO:0000313" key="11">
    <source>
        <dbReference type="EMBL" id="THZ66433.1"/>
    </source>
</evidence>
<evidence type="ECO:0000256" key="4">
    <source>
        <dbReference type="ARBA" id="ARBA00023015"/>
    </source>
</evidence>
<dbReference type="Gene3D" id="1.20.920.10">
    <property type="entry name" value="Bromodomain-like"/>
    <property type="match status" value="1"/>
</dbReference>
<feature type="compositionally biased region" description="Acidic residues" evidence="9">
    <location>
        <begin position="157"/>
        <end position="170"/>
    </location>
</feature>
<keyword evidence="3" id="KW-0156">Chromatin regulator</keyword>
<dbReference type="EMBL" id="QZBS01000363">
    <property type="protein sequence ID" value="THZ66433.1"/>
    <property type="molecule type" value="Genomic_DNA"/>
</dbReference>
<feature type="region of interest" description="Disordered" evidence="9">
    <location>
        <begin position="144"/>
        <end position="296"/>
    </location>
</feature>
<dbReference type="InterPro" id="IPR036427">
    <property type="entry name" value="Bromodomain-like_sf"/>
</dbReference>
<dbReference type="PANTHER" id="PTHR16062:SF19">
    <property type="entry name" value="PROTEIN POLYBROMO-1"/>
    <property type="match status" value="1"/>
</dbReference>
<evidence type="ECO:0000256" key="6">
    <source>
        <dbReference type="ARBA" id="ARBA00023163"/>
    </source>
</evidence>
<dbReference type="PRINTS" id="PR00503">
    <property type="entry name" value="BROMODOMAIN"/>
</dbReference>
<dbReference type="InterPro" id="IPR037382">
    <property type="entry name" value="Rsc/polybromo"/>
</dbReference>
<dbReference type="Proteomes" id="UP000309734">
    <property type="component" value="Unassembled WGS sequence"/>
</dbReference>
<dbReference type="SMART" id="SM00297">
    <property type="entry name" value="BROMO"/>
    <property type="match status" value="1"/>
</dbReference>
<evidence type="ECO:0000256" key="2">
    <source>
        <dbReference type="ARBA" id="ARBA00022737"/>
    </source>
</evidence>
<proteinExistence type="predicted"/>
<evidence type="ECO:0000256" key="7">
    <source>
        <dbReference type="ARBA" id="ARBA00023242"/>
    </source>
</evidence>
<feature type="domain" description="Bromo" evidence="10">
    <location>
        <begin position="42"/>
        <end position="114"/>
    </location>
</feature>
<dbReference type="GO" id="GO:0006368">
    <property type="term" value="P:transcription elongation by RNA polymerase II"/>
    <property type="evidence" value="ECO:0007669"/>
    <property type="project" value="TreeGrafter"/>
</dbReference>
<dbReference type="GO" id="GO:0016586">
    <property type="term" value="C:RSC-type complex"/>
    <property type="evidence" value="ECO:0007669"/>
    <property type="project" value="InterPro"/>
</dbReference>
<dbReference type="PROSITE" id="PS00633">
    <property type="entry name" value="BROMODOMAIN_1"/>
    <property type="match status" value="1"/>
</dbReference>
<dbReference type="InterPro" id="IPR001487">
    <property type="entry name" value="Bromodomain"/>
</dbReference>
<evidence type="ECO:0000256" key="1">
    <source>
        <dbReference type="ARBA" id="ARBA00004123"/>
    </source>
</evidence>
<evidence type="ECO:0000256" key="3">
    <source>
        <dbReference type="ARBA" id="ARBA00022853"/>
    </source>
</evidence>
<protein>
    <recommendedName>
        <fullName evidence="10">Bromo domain-containing protein</fullName>
    </recommendedName>
</protein>
<dbReference type="Pfam" id="PF00439">
    <property type="entry name" value="Bromodomain"/>
    <property type="match status" value="1"/>
</dbReference>
<comment type="caution">
    <text evidence="11">The sequence shown here is derived from an EMBL/GenBank/DDBJ whole genome shotgun (WGS) entry which is preliminary data.</text>
</comment>
<evidence type="ECO:0000256" key="9">
    <source>
        <dbReference type="SAM" id="MobiDB-lite"/>
    </source>
</evidence>